<reference evidence="3" key="1">
    <citation type="journal article" date="2019" name="Int. J. Syst. Evol. Microbiol.">
        <title>The Global Catalogue of Microorganisms (GCM) 10K type strain sequencing project: providing services to taxonomists for standard genome sequencing and annotation.</title>
        <authorList>
            <consortium name="The Broad Institute Genomics Platform"/>
            <consortium name="The Broad Institute Genome Sequencing Center for Infectious Disease"/>
            <person name="Wu L."/>
            <person name="Ma J."/>
        </authorList>
    </citation>
    <scope>NUCLEOTIDE SEQUENCE [LARGE SCALE GENOMIC DNA]</scope>
    <source>
        <strain evidence="3">KCTC 42501</strain>
    </source>
</reference>
<dbReference type="Proteomes" id="UP001595729">
    <property type="component" value="Unassembled WGS sequence"/>
</dbReference>
<protein>
    <submittedName>
        <fullName evidence="2">HDOD domain-containing protein</fullName>
    </submittedName>
</protein>
<dbReference type="RefSeq" id="WP_382172847.1">
    <property type="nucleotide sequence ID" value="NZ_JBHRXX010000002.1"/>
</dbReference>
<sequence>MTAAEFFKDLTLPVMPEVAHDLIRSLNQEDVPLSHLCEAIARDPALAVQLLRLANSAHYGAREKVGSIEDAIARVGTAQVRALALASMFNDAFPITPGLDRQTFWRESQERGGMAQWLASGIGSDSQQAWLTGFMVRLGELLMGMKTPQCIAEFERLPCPPGARWEREAALMGFTEGQVSAELARAWNFPDEMIRALDAAADPMAAQPFSRLGAVLHVAELLAAVPTPSFETVDELPADVLAALEVDTDWMRQRLPQAQRYVEASRLH</sequence>
<comment type="caution">
    <text evidence="2">The sequence shown here is derived from an EMBL/GenBank/DDBJ whole genome shotgun (WGS) entry which is preliminary data.</text>
</comment>
<evidence type="ECO:0000313" key="2">
    <source>
        <dbReference type="EMBL" id="MFC3683584.1"/>
    </source>
</evidence>
<evidence type="ECO:0000259" key="1">
    <source>
        <dbReference type="PROSITE" id="PS51833"/>
    </source>
</evidence>
<evidence type="ECO:0000313" key="3">
    <source>
        <dbReference type="Proteomes" id="UP001595729"/>
    </source>
</evidence>
<dbReference type="PROSITE" id="PS51833">
    <property type="entry name" value="HDOD"/>
    <property type="match status" value="1"/>
</dbReference>
<dbReference type="Gene3D" id="1.10.3210.10">
    <property type="entry name" value="Hypothetical protein af1432"/>
    <property type="match status" value="1"/>
</dbReference>
<dbReference type="Pfam" id="PF08668">
    <property type="entry name" value="HDOD"/>
    <property type="match status" value="1"/>
</dbReference>
<proteinExistence type="predicted"/>
<dbReference type="PANTHER" id="PTHR33525:SF3">
    <property type="entry name" value="RIBONUCLEASE Y"/>
    <property type="match status" value="1"/>
</dbReference>
<accession>A0ABV7W2G6</accession>
<dbReference type="InterPro" id="IPR052340">
    <property type="entry name" value="RNase_Y/CdgJ"/>
</dbReference>
<name>A0ABV7W2G6_9BURK</name>
<dbReference type="SUPFAM" id="SSF109604">
    <property type="entry name" value="HD-domain/PDEase-like"/>
    <property type="match status" value="1"/>
</dbReference>
<gene>
    <name evidence="2" type="ORF">ACFOPI_08270</name>
</gene>
<organism evidence="2 3">
    <name type="scientific">Hydrogenophaga luteola</name>
    <dbReference type="NCBI Taxonomy" id="1591122"/>
    <lineage>
        <taxon>Bacteria</taxon>
        <taxon>Pseudomonadati</taxon>
        <taxon>Pseudomonadota</taxon>
        <taxon>Betaproteobacteria</taxon>
        <taxon>Burkholderiales</taxon>
        <taxon>Comamonadaceae</taxon>
        <taxon>Hydrogenophaga</taxon>
    </lineage>
</organism>
<dbReference type="PANTHER" id="PTHR33525">
    <property type="match status" value="1"/>
</dbReference>
<dbReference type="InterPro" id="IPR013976">
    <property type="entry name" value="HDOD"/>
</dbReference>
<dbReference type="EMBL" id="JBHRXX010000002">
    <property type="protein sequence ID" value="MFC3683584.1"/>
    <property type="molecule type" value="Genomic_DNA"/>
</dbReference>
<feature type="domain" description="HDOD" evidence="1">
    <location>
        <begin position="12"/>
        <end position="203"/>
    </location>
</feature>
<keyword evidence="3" id="KW-1185">Reference proteome</keyword>